<evidence type="ECO:0000256" key="4">
    <source>
        <dbReference type="ARBA" id="ARBA00022692"/>
    </source>
</evidence>
<name>A0A2T5PFB4_9PSED</name>
<keyword evidence="4 7" id="KW-0812">Transmembrane</keyword>
<keyword evidence="5 7" id="KW-1133">Transmembrane helix</keyword>
<organism evidence="9 10">
    <name type="scientific">Pseudomonas mangrovi</name>
    <dbReference type="NCBI Taxonomy" id="2161748"/>
    <lineage>
        <taxon>Bacteria</taxon>
        <taxon>Pseudomonadati</taxon>
        <taxon>Pseudomonadota</taxon>
        <taxon>Gammaproteobacteria</taxon>
        <taxon>Pseudomonadales</taxon>
        <taxon>Pseudomonadaceae</taxon>
        <taxon>Pseudomonas</taxon>
    </lineage>
</organism>
<evidence type="ECO:0000256" key="3">
    <source>
        <dbReference type="ARBA" id="ARBA00022475"/>
    </source>
</evidence>
<keyword evidence="6 7" id="KW-0472">Membrane</keyword>
<dbReference type="PANTHER" id="PTHR30012">
    <property type="entry name" value="GENERAL SECRETION PATHWAY PROTEIN"/>
    <property type="match status" value="1"/>
</dbReference>
<dbReference type="PANTHER" id="PTHR30012:SF0">
    <property type="entry name" value="TYPE II SECRETION SYSTEM PROTEIN F-RELATED"/>
    <property type="match status" value="1"/>
</dbReference>
<dbReference type="InterPro" id="IPR018076">
    <property type="entry name" value="T2SS_GspF_dom"/>
</dbReference>
<gene>
    <name evidence="9" type="ORF">DBO85_01890</name>
</gene>
<dbReference type="RefSeq" id="WP_108104730.1">
    <property type="nucleotide sequence ID" value="NZ_QASN01000002.1"/>
</dbReference>
<evidence type="ECO:0000256" key="1">
    <source>
        <dbReference type="ARBA" id="ARBA00004651"/>
    </source>
</evidence>
<protein>
    <submittedName>
        <fullName evidence="9">Type II secretion system protein</fullName>
    </submittedName>
</protein>
<dbReference type="InterPro" id="IPR003004">
    <property type="entry name" value="GspF/PilC"/>
</dbReference>
<sequence>MPALLNKPLPVGVRAELFNHLAAMEQAGVPAERSFASLQLPAAFGSRLERMRRHLDQGRDLASAGALAELFTPLEVSLLQAAQTAGSPAPVYRRLAEGYAVRERERKQVRARLLMPAAVLLLALFIQPLPALIGGSLGIAGYVWAVLAPLLLVAALVVGVRWLLARLEQPARGGDGAGRLLRALPLLGPAYLRRNARDFFDSLGLLLGAGVPMLDALPRACSTLSNAELRAQFERLAPAIAAGQSLGPALRELVDFPGKAKAVALVTTGEGSGTLADMLLTHARHESQALADFQEQLATWLPRLGYLLVVLWIAYGLLTGGGFSPQLPPELR</sequence>
<evidence type="ECO:0000259" key="8">
    <source>
        <dbReference type="Pfam" id="PF00482"/>
    </source>
</evidence>
<dbReference type="OrthoDB" id="8750382at2"/>
<dbReference type="EMBL" id="QASN01000002">
    <property type="protein sequence ID" value="PTU76418.1"/>
    <property type="molecule type" value="Genomic_DNA"/>
</dbReference>
<feature type="transmembrane region" description="Helical" evidence="7">
    <location>
        <begin position="113"/>
        <end position="133"/>
    </location>
</feature>
<comment type="subcellular location">
    <subcellularLocation>
        <location evidence="1">Cell membrane</location>
        <topology evidence="1">Multi-pass membrane protein</topology>
    </subcellularLocation>
</comment>
<feature type="transmembrane region" description="Helical" evidence="7">
    <location>
        <begin position="139"/>
        <end position="164"/>
    </location>
</feature>
<evidence type="ECO:0000256" key="2">
    <source>
        <dbReference type="ARBA" id="ARBA00005745"/>
    </source>
</evidence>
<evidence type="ECO:0000256" key="7">
    <source>
        <dbReference type="SAM" id="Phobius"/>
    </source>
</evidence>
<dbReference type="Gene3D" id="1.20.81.30">
    <property type="entry name" value="Type II secretion system (T2SS), domain F"/>
    <property type="match status" value="2"/>
</dbReference>
<accession>A0A2T5PFB4</accession>
<evidence type="ECO:0000313" key="9">
    <source>
        <dbReference type="EMBL" id="PTU76418.1"/>
    </source>
</evidence>
<feature type="transmembrane region" description="Helical" evidence="7">
    <location>
        <begin position="304"/>
        <end position="323"/>
    </location>
</feature>
<evidence type="ECO:0000256" key="5">
    <source>
        <dbReference type="ARBA" id="ARBA00022989"/>
    </source>
</evidence>
<keyword evidence="3" id="KW-1003">Cell membrane</keyword>
<evidence type="ECO:0000313" key="10">
    <source>
        <dbReference type="Proteomes" id="UP000244064"/>
    </source>
</evidence>
<proteinExistence type="inferred from homology"/>
<keyword evidence="10" id="KW-1185">Reference proteome</keyword>
<dbReference type="GO" id="GO:0005886">
    <property type="term" value="C:plasma membrane"/>
    <property type="evidence" value="ECO:0007669"/>
    <property type="project" value="UniProtKB-SubCell"/>
</dbReference>
<reference evidence="9 10" key="1">
    <citation type="submission" date="2018-04" db="EMBL/GenBank/DDBJ databases">
        <title>Pseudomonas sp. nov., isolated from mangrove soil.</title>
        <authorList>
            <person name="Chen C."/>
        </authorList>
    </citation>
    <scope>NUCLEOTIDE SEQUENCE [LARGE SCALE GENOMIC DNA]</scope>
    <source>
        <strain evidence="9 10">TC-11</strain>
    </source>
</reference>
<feature type="domain" description="Type II secretion system protein GspF" evidence="8">
    <location>
        <begin position="199"/>
        <end position="318"/>
    </location>
</feature>
<feature type="domain" description="Type II secretion system protein GspF" evidence="8">
    <location>
        <begin position="19"/>
        <end position="126"/>
    </location>
</feature>
<evidence type="ECO:0000256" key="6">
    <source>
        <dbReference type="ARBA" id="ARBA00023136"/>
    </source>
</evidence>
<dbReference type="Pfam" id="PF00482">
    <property type="entry name" value="T2SSF"/>
    <property type="match status" value="2"/>
</dbReference>
<dbReference type="AlphaFoldDB" id="A0A2T5PFB4"/>
<dbReference type="Proteomes" id="UP000244064">
    <property type="component" value="Unassembled WGS sequence"/>
</dbReference>
<comment type="caution">
    <text evidence="9">The sequence shown here is derived from an EMBL/GenBank/DDBJ whole genome shotgun (WGS) entry which is preliminary data.</text>
</comment>
<dbReference type="InterPro" id="IPR042094">
    <property type="entry name" value="T2SS_GspF_sf"/>
</dbReference>
<comment type="similarity">
    <text evidence="2">Belongs to the GSP F family.</text>
</comment>